<keyword evidence="4" id="KW-1185">Reference proteome</keyword>
<name>A0A0R1Y7Z0_9LACO</name>
<dbReference type="eggNOG" id="ENOG5034AK2">
    <property type="taxonomic scope" value="Bacteria"/>
</dbReference>
<feature type="region of interest" description="Disordered" evidence="1">
    <location>
        <begin position="174"/>
        <end position="208"/>
    </location>
</feature>
<dbReference type="Proteomes" id="UP000051223">
    <property type="component" value="Unassembled WGS sequence"/>
</dbReference>
<proteinExistence type="predicted"/>
<feature type="compositionally biased region" description="Low complexity" evidence="1">
    <location>
        <begin position="179"/>
        <end position="189"/>
    </location>
</feature>
<dbReference type="AlphaFoldDB" id="A0A0R1Y7Z0"/>
<evidence type="ECO:0000313" key="3">
    <source>
        <dbReference type="EMBL" id="KRM38474.1"/>
    </source>
</evidence>
<dbReference type="EMBL" id="AZGI01000047">
    <property type="protein sequence ID" value="KRM38474.1"/>
    <property type="molecule type" value="Genomic_DNA"/>
</dbReference>
<dbReference type="PATRIC" id="fig|1423754.3.peg.1280"/>
<dbReference type="SUPFAM" id="SSF82057">
    <property type="entry name" value="Prokaryotic SH3-related domain"/>
    <property type="match status" value="1"/>
</dbReference>
<comment type="caution">
    <text evidence="3">The sequence shown here is derived from an EMBL/GenBank/DDBJ whole genome shotgun (WGS) entry which is preliminary data.</text>
</comment>
<gene>
    <name evidence="3" type="ORF">FC39_GL001243</name>
</gene>
<feature type="domain" description="GW" evidence="2">
    <location>
        <begin position="18"/>
        <end position="78"/>
    </location>
</feature>
<dbReference type="Pfam" id="PF13457">
    <property type="entry name" value="GW"/>
    <property type="match status" value="1"/>
</dbReference>
<accession>A0A0R1Y7Z0</accession>
<dbReference type="InterPro" id="IPR025987">
    <property type="entry name" value="GW_dom"/>
</dbReference>
<evidence type="ECO:0000259" key="2">
    <source>
        <dbReference type="Pfam" id="PF13457"/>
    </source>
</evidence>
<sequence length="483" mass="55901">MLQPAQISDYPKTETKLAGRKDFPIYRNISKNGGINAFSSTKYFKTGLLQSQRFAKTKQGIFDELYVNGRKVGWVNQKFFLRNEISVAKHISLVRNPYYNFPTQDAIAYLVNKNGTLINPNQVKVSQSQISSAEPGNYRISFHYKNLVTYAHVQVRNNLNEGITVADKIPIPGPKESKSFTGSSRSSSKNWNYENGYQPETEINKYNGNNSHTMKTRFYQPRFHLLDYYDNSELDQVGVIPEGINLFNNHLLVSYFSQPNSSHGHLVTYNLNKLIDPIQSQNLLTMSWTDFKRTSQNISVSPYLNLGHGQSLGMTKKYIYVLANDNKEANSANSEILLQISRKNYQIKHLWTLKVWNHSSYFPRYFHNAYIINSHLMYAVFHNASKTSYEYWRLTRQGNSWTPTEISATQSNFVNNQSPLQGFTYANNHFFLAFNDNLFMVNRSGKVLKHYHFHTLRETEGVAIRKNQPYIELARRPELLKVN</sequence>
<organism evidence="3 4">
    <name type="scientific">Lactobacillus hamsteri DSM 5661 = JCM 6256</name>
    <dbReference type="NCBI Taxonomy" id="1423754"/>
    <lineage>
        <taxon>Bacteria</taxon>
        <taxon>Bacillati</taxon>
        <taxon>Bacillota</taxon>
        <taxon>Bacilli</taxon>
        <taxon>Lactobacillales</taxon>
        <taxon>Lactobacillaceae</taxon>
        <taxon>Lactobacillus</taxon>
    </lineage>
</organism>
<evidence type="ECO:0000313" key="4">
    <source>
        <dbReference type="Proteomes" id="UP000051223"/>
    </source>
</evidence>
<protein>
    <recommendedName>
        <fullName evidence="2">GW domain-containing protein</fullName>
    </recommendedName>
</protein>
<reference evidence="3 4" key="1">
    <citation type="journal article" date="2015" name="Genome Announc.">
        <title>Expanding the biotechnology potential of lactobacilli through comparative genomics of 213 strains and associated genera.</title>
        <authorList>
            <person name="Sun Z."/>
            <person name="Harris H.M."/>
            <person name="McCann A."/>
            <person name="Guo C."/>
            <person name="Argimon S."/>
            <person name="Zhang W."/>
            <person name="Yang X."/>
            <person name="Jeffery I.B."/>
            <person name="Cooney J.C."/>
            <person name="Kagawa T.F."/>
            <person name="Liu W."/>
            <person name="Song Y."/>
            <person name="Salvetti E."/>
            <person name="Wrobel A."/>
            <person name="Rasinkangas P."/>
            <person name="Parkhill J."/>
            <person name="Rea M.C."/>
            <person name="O'Sullivan O."/>
            <person name="Ritari J."/>
            <person name="Douillard F.P."/>
            <person name="Paul Ross R."/>
            <person name="Yang R."/>
            <person name="Briner A.E."/>
            <person name="Felis G.E."/>
            <person name="de Vos W.M."/>
            <person name="Barrangou R."/>
            <person name="Klaenhammer T.R."/>
            <person name="Caufield P.W."/>
            <person name="Cui Y."/>
            <person name="Zhang H."/>
            <person name="O'Toole P.W."/>
        </authorList>
    </citation>
    <scope>NUCLEOTIDE SEQUENCE [LARGE SCALE GENOMIC DNA]</scope>
    <source>
        <strain evidence="3 4">DSM 5661</strain>
    </source>
</reference>
<evidence type="ECO:0000256" key="1">
    <source>
        <dbReference type="SAM" id="MobiDB-lite"/>
    </source>
</evidence>